<keyword evidence="7" id="KW-0067">ATP-binding</keyword>
<dbReference type="GO" id="GO:0004386">
    <property type="term" value="F:helicase activity"/>
    <property type="evidence" value="ECO:0007669"/>
    <property type="project" value="UniProtKB-KW"/>
</dbReference>
<keyword evidence="13" id="KW-1185">Reference proteome</keyword>
<evidence type="ECO:0000256" key="4">
    <source>
        <dbReference type="ARBA" id="ARBA00022801"/>
    </source>
</evidence>
<reference evidence="12 13" key="1">
    <citation type="submission" date="2017-04" db="EMBL/GenBank/DDBJ databases">
        <authorList>
            <person name="Afonso C.L."/>
            <person name="Miller P.J."/>
            <person name="Scott M.A."/>
            <person name="Spackman E."/>
            <person name="Goraichik I."/>
            <person name="Dimitrov K.M."/>
            <person name="Suarez D.L."/>
            <person name="Swayne D.E."/>
        </authorList>
    </citation>
    <scope>NUCLEOTIDE SEQUENCE [LARGE SCALE GENOMIC DNA]</scope>
    <source>
        <strain evidence="12 13">LMG26642</strain>
    </source>
</reference>
<keyword evidence="1" id="KW-0540">Nuclease</keyword>
<evidence type="ECO:0000256" key="9">
    <source>
        <dbReference type="ARBA" id="ARBA00023204"/>
    </source>
</evidence>
<dbReference type="InterPro" id="IPR049035">
    <property type="entry name" value="ADDB_N"/>
</dbReference>
<dbReference type="InterPro" id="IPR027417">
    <property type="entry name" value="P-loop_NTPase"/>
</dbReference>
<dbReference type="Proteomes" id="UP000193435">
    <property type="component" value="Unassembled WGS sequence"/>
</dbReference>
<accession>A0A1X7NF81</accession>
<name>A0A1X7NF81_9LACT</name>
<dbReference type="GO" id="GO:0006310">
    <property type="term" value="P:DNA recombination"/>
    <property type="evidence" value="ECO:0007669"/>
    <property type="project" value="TreeGrafter"/>
</dbReference>
<keyword evidence="9" id="KW-0234">DNA repair</keyword>
<dbReference type="GO" id="GO:0003677">
    <property type="term" value="F:DNA binding"/>
    <property type="evidence" value="ECO:0007669"/>
    <property type="project" value="UniProtKB-KW"/>
</dbReference>
<dbReference type="InterPro" id="IPR038726">
    <property type="entry name" value="PDDEXK_AddAB-type"/>
</dbReference>
<keyword evidence="8" id="KW-0238">DNA-binding</keyword>
<dbReference type="STRING" id="1073423.SAMN04488700_1885"/>
<keyword evidence="6" id="KW-0269">Exonuclease</keyword>
<dbReference type="Pfam" id="PF21445">
    <property type="entry name" value="ADDB_N"/>
    <property type="match status" value="1"/>
</dbReference>
<dbReference type="GO" id="GO:0006281">
    <property type="term" value="P:DNA repair"/>
    <property type="evidence" value="ECO:0007669"/>
    <property type="project" value="UniProtKB-KW"/>
</dbReference>
<keyword evidence="2" id="KW-0547">Nucleotide-binding</keyword>
<feature type="domain" description="PD-(D/E)XK endonuclease-like" evidence="10">
    <location>
        <begin position="826"/>
        <end position="1065"/>
    </location>
</feature>
<evidence type="ECO:0000313" key="13">
    <source>
        <dbReference type="Proteomes" id="UP000193435"/>
    </source>
</evidence>
<keyword evidence="3" id="KW-0227">DNA damage</keyword>
<proteinExistence type="predicted"/>
<dbReference type="SUPFAM" id="SSF52540">
    <property type="entry name" value="P-loop containing nucleoside triphosphate hydrolases"/>
    <property type="match status" value="1"/>
</dbReference>
<dbReference type="RefSeq" id="WP_085559974.1">
    <property type="nucleotide sequence ID" value="NZ_FOAH01000003.1"/>
</dbReference>
<evidence type="ECO:0000256" key="1">
    <source>
        <dbReference type="ARBA" id="ARBA00022722"/>
    </source>
</evidence>
<feature type="domain" description="ATP-dependent helicase/deoxyribonuclease subunit B N-terminal" evidence="11">
    <location>
        <begin position="5"/>
        <end position="299"/>
    </location>
</feature>
<dbReference type="OrthoDB" id="9758506at2"/>
<evidence type="ECO:0000259" key="11">
    <source>
        <dbReference type="Pfam" id="PF21445"/>
    </source>
</evidence>
<evidence type="ECO:0000256" key="8">
    <source>
        <dbReference type="ARBA" id="ARBA00023125"/>
    </source>
</evidence>
<dbReference type="GO" id="GO:0005524">
    <property type="term" value="F:ATP binding"/>
    <property type="evidence" value="ECO:0007669"/>
    <property type="project" value="UniProtKB-KW"/>
</dbReference>
<dbReference type="AlphaFoldDB" id="A0A1X7NF81"/>
<evidence type="ECO:0000256" key="6">
    <source>
        <dbReference type="ARBA" id="ARBA00022839"/>
    </source>
</evidence>
<dbReference type="GO" id="GO:0004527">
    <property type="term" value="F:exonuclease activity"/>
    <property type="evidence" value="ECO:0007669"/>
    <property type="project" value="UniProtKB-KW"/>
</dbReference>
<keyword evidence="5 12" id="KW-0347">Helicase</keyword>
<evidence type="ECO:0000256" key="3">
    <source>
        <dbReference type="ARBA" id="ARBA00022763"/>
    </source>
</evidence>
<protein>
    <submittedName>
        <fullName evidence="12">DNA helicase/exodeoxyribonuclease V, subunit B</fullName>
    </submittedName>
</protein>
<evidence type="ECO:0000256" key="5">
    <source>
        <dbReference type="ARBA" id="ARBA00022806"/>
    </source>
</evidence>
<gene>
    <name evidence="12" type="ORF">SAMN04488700_1885</name>
</gene>
<evidence type="ECO:0000256" key="7">
    <source>
        <dbReference type="ARBA" id="ARBA00022840"/>
    </source>
</evidence>
<sequence length="1204" mass="138573">MGLQFILGRANRDKRGFMLDEIATTLNTNKQAKVFYLVPDHIKFEAEMTVLEKIGERPPFNENKMMGMMNLQVFSFNRLAWYWLQDTDIFIKPQLTSSGLSMLVRKLLIDYEQQLVIYRGEVRKTGFVQQLTDLFLELRTGRISQDDLAGLIHQLGSSPQEVDFQLKLKDISLLYQAFDASLMGKYVETEDIMTALIKKLQEVDLSETIIYIESYFRFTAQEQALILALMHSAKKVTISLTLDKGYPSEKPGMHELFQAAGETYYKLYQLARTEHIPVAPDRLIQQIDASYCEELNQLEDFWVESTKLSPIDFNLKKQQLPMDDCVKIWVAEDKQAEVSHVAKEIRKMIKSEKYRYKDILILTRNTQDYLTILGPIFAENGIETFIDSADLMTQHPLVELIDAILTIKRKNWRYTDVMRLLRTELFIPELSSELPVDRKTRIQSIQNQVNQFRNKIDLTENVVLAYGYEGYQWTMKEPWHYTKFYYDDTDFQSDSDQRIENTANQVRFLLKNALLPFFAQLEKAKTGADAAKILYLFLEKIGVDTQLTFWRDQAIESNDLETAKKHEQIWAVLLQLLDEYVEVLGEESFEMESFQAILSAGFENASYSIVPPNIDQVIFSGLEGTRIATAKITFLLGMTDVHMPAKSENKSMLTNEDRTFFSEFLASGKYLKPSSEDLMASEPFIAYNAFLDSSEQLIFSYPLNSDSKETAKLSPYLERIGKQFSLPIQFKGSEISSIENPTPKETLSFIGTKQSTMSQLLLVLRKEQDKKGELSPFWKGVYCYFKRDKNLALPFHHLLTSLVKKNIPHPLKSEIATSLYGKDLYLSVSRLETFYADPYNHFLQYGLKLKERDRFGLSPAGTGEFFHDALDQLFKSLLTRELTLANLDTETIELITDEVLAVLFKKPKFSILSASNRMKFIRSQLSQTIKRMVWALGNQSRRTNMKTVQTEVLFGQLANQKGIEGLSFPLNNGGTLFIRGKIDRVDAVEVENQHYLSVVDYKSSAHKFNYFEAYYGLAMQMITYLDTALSNATELIGHSAKPVGAFYVHVKNPFIKETKITDEESIATEFLKEFKLDGLLLEEEELLLALDHTIEPTTASFVYPFKQLKDKSLKSSGFVTLEEMAALRMHNQKLIMDAGNAITKGVTTLHPFFEKKQHISTVSGEFKAVSQFDYMLPENNYRKEEKLKREDILKLILAEKEENE</sequence>
<dbReference type="Pfam" id="PF12705">
    <property type="entry name" value="PDDEXK_1"/>
    <property type="match status" value="1"/>
</dbReference>
<evidence type="ECO:0000313" key="12">
    <source>
        <dbReference type="EMBL" id="SMH36399.1"/>
    </source>
</evidence>
<dbReference type="Gene3D" id="3.40.50.300">
    <property type="entry name" value="P-loop containing nucleotide triphosphate hydrolases"/>
    <property type="match status" value="4"/>
</dbReference>
<keyword evidence="4" id="KW-0378">Hydrolase</keyword>
<dbReference type="PANTHER" id="PTHR30591:SF1">
    <property type="entry name" value="RECBCD ENZYME SUBUNIT RECC"/>
    <property type="match status" value="1"/>
</dbReference>
<dbReference type="EMBL" id="FXBJ01000002">
    <property type="protein sequence ID" value="SMH36399.1"/>
    <property type="molecule type" value="Genomic_DNA"/>
</dbReference>
<organism evidence="12 13">
    <name type="scientific">Carnobacterium iners</name>
    <dbReference type="NCBI Taxonomy" id="1073423"/>
    <lineage>
        <taxon>Bacteria</taxon>
        <taxon>Bacillati</taxon>
        <taxon>Bacillota</taxon>
        <taxon>Bacilli</taxon>
        <taxon>Lactobacillales</taxon>
        <taxon>Carnobacteriaceae</taxon>
        <taxon>Carnobacterium</taxon>
    </lineage>
</organism>
<dbReference type="PANTHER" id="PTHR30591">
    <property type="entry name" value="RECBCD ENZYME SUBUNIT RECC"/>
    <property type="match status" value="1"/>
</dbReference>
<evidence type="ECO:0000259" key="10">
    <source>
        <dbReference type="Pfam" id="PF12705"/>
    </source>
</evidence>
<evidence type="ECO:0000256" key="2">
    <source>
        <dbReference type="ARBA" id="ARBA00022741"/>
    </source>
</evidence>